<protein>
    <submittedName>
        <fullName evidence="4">Uncharacterized conserved protein YndB, AHSA1/START domain</fullName>
    </submittedName>
</protein>
<feature type="domain" description="Activator of Hsp90 ATPase homologue 1/2-like C-terminal" evidence="2">
    <location>
        <begin position="13"/>
        <end position="140"/>
    </location>
</feature>
<evidence type="ECO:0000259" key="2">
    <source>
        <dbReference type="Pfam" id="PF08327"/>
    </source>
</evidence>
<reference evidence="6" key="4">
    <citation type="journal article" date="2019" name="Int. J. Syst. Evol. Microbiol.">
        <title>The Global Catalogue of Microorganisms (GCM) 10K type strain sequencing project: providing services to taxonomists for standard genome sequencing and annotation.</title>
        <authorList>
            <consortium name="The Broad Institute Genomics Platform"/>
            <consortium name="The Broad Institute Genome Sequencing Center for Infectious Disease"/>
            <person name="Wu L."/>
            <person name="Ma J."/>
        </authorList>
    </citation>
    <scope>NUCLEOTIDE SEQUENCE [LARGE SCALE GENOMIC DNA]</scope>
    <source>
        <strain evidence="6">CGMCC 1.12707</strain>
    </source>
</reference>
<dbReference type="InterPro" id="IPR013538">
    <property type="entry name" value="ASHA1/2-like_C"/>
</dbReference>
<dbReference type="Proteomes" id="UP000650994">
    <property type="component" value="Unassembled WGS sequence"/>
</dbReference>
<evidence type="ECO:0000313" key="6">
    <source>
        <dbReference type="Proteomes" id="UP000650994"/>
    </source>
</evidence>
<dbReference type="EMBL" id="FRBH01000012">
    <property type="protein sequence ID" value="SHL59431.1"/>
    <property type="molecule type" value="Genomic_DNA"/>
</dbReference>
<reference evidence="5" key="2">
    <citation type="submission" date="2016-11" db="EMBL/GenBank/DDBJ databases">
        <authorList>
            <person name="Varghese N."/>
            <person name="Submissions S."/>
        </authorList>
    </citation>
    <scope>NUCLEOTIDE SEQUENCE [LARGE SCALE GENOMIC DNA]</scope>
    <source>
        <strain evidence="5">DSM 27989</strain>
    </source>
</reference>
<dbReference type="Pfam" id="PF08327">
    <property type="entry name" value="AHSA1"/>
    <property type="match status" value="1"/>
</dbReference>
<dbReference type="SUPFAM" id="SSF55961">
    <property type="entry name" value="Bet v1-like"/>
    <property type="match status" value="1"/>
</dbReference>
<dbReference type="Gene3D" id="3.30.530.20">
    <property type="match status" value="1"/>
</dbReference>
<dbReference type="Proteomes" id="UP000184120">
    <property type="component" value="Unassembled WGS sequence"/>
</dbReference>
<dbReference type="RefSeq" id="WP_072933700.1">
    <property type="nucleotide sequence ID" value="NZ_BMFL01000003.1"/>
</dbReference>
<keyword evidence="6" id="KW-1185">Reference proteome</keyword>
<dbReference type="AlphaFoldDB" id="A0A1M7BWR4"/>
<reference evidence="4" key="3">
    <citation type="submission" date="2016-11" db="EMBL/GenBank/DDBJ databases">
        <authorList>
            <person name="Jaros S."/>
            <person name="Januszkiewicz K."/>
            <person name="Wedrychowicz H."/>
        </authorList>
    </citation>
    <scope>NUCLEOTIDE SEQUENCE [LARGE SCALE GENOMIC DNA]</scope>
    <source>
        <strain evidence="4">DSM 27989</strain>
    </source>
</reference>
<evidence type="ECO:0000313" key="3">
    <source>
        <dbReference type="EMBL" id="GGE91375.1"/>
    </source>
</evidence>
<reference evidence="3" key="1">
    <citation type="journal article" date="2014" name="Int. J. Syst. Evol. Microbiol.">
        <title>Complete genome of a new Firmicutes species belonging to the dominant human colonic microbiota ('Ruminococcus bicirculans') reveals two chromosomes and a selective capacity to utilize plant glucans.</title>
        <authorList>
            <consortium name="NISC Comparative Sequencing Program"/>
            <person name="Wegmann U."/>
            <person name="Louis P."/>
            <person name="Goesmann A."/>
            <person name="Henrissat B."/>
            <person name="Duncan S.H."/>
            <person name="Flint H.J."/>
        </authorList>
    </citation>
    <scope>NUCLEOTIDE SEQUENCE</scope>
    <source>
        <strain evidence="3">CGMCC 1.12707</strain>
    </source>
</reference>
<dbReference type="CDD" id="cd07814">
    <property type="entry name" value="SRPBCC_CalC_Aha1-like"/>
    <property type="match status" value="1"/>
</dbReference>
<sequence length="150" mass="17434">MSVRPITITEIFDASVADVWFALTNKTAFDKWYFDIEHFEAIPGFEFEFYGGSYLHHCKIIEVIPNKKISYTWVYPVYKGESVVTFELSELKDEFGPQTTLLLTHEGVESFPPDDENFSRDSFVAGWEEIIRIALKNYVENISSEKQEIN</sequence>
<dbReference type="OrthoDB" id="2355173at2"/>
<dbReference type="STRING" id="1434701.SAMN05443634_1124"/>
<accession>A0A1M7BWR4</accession>
<proteinExistence type="inferred from homology"/>
<gene>
    <name evidence="3" type="ORF">GCM10010984_06410</name>
    <name evidence="4" type="ORF">SAMN05443634_1124</name>
</gene>
<evidence type="ECO:0000256" key="1">
    <source>
        <dbReference type="ARBA" id="ARBA00006817"/>
    </source>
</evidence>
<organism evidence="4 5">
    <name type="scientific">Chishuiella changwenlii</name>
    <dbReference type="NCBI Taxonomy" id="1434701"/>
    <lineage>
        <taxon>Bacteria</taxon>
        <taxon>Pseudomonadati</taxon>
        <taxon>Bacteroidota</taxon>
        <taxon>Flavobacteriia</taxon>
        <taxon>Flavobacteriales</taxon>
        <taxon>Weeksellaceae</taxon>
        <taxon>Chishuiella</taxon>
    </lineage>
</organism>
<evidence type="ECO:0000313" key="5">
    <source>
        <dbReference type="Proteomes" id="UP000184120"/>
    </source>
</evidence>
<name>A0A1M7BWR4_9FLAO</name>
<reference evidence="3" key="5">
    <citation type="submission" date="2024-05" db="EMBL/GenBank/DDBJ databases">
        <authorList>
            <person name="Sun Q."/>
            <person name="Zhou Y."/>
        </authorList>
    </citation>
    <scope>NUCLEOTIDE SEQUENCE</scope>
    <source>
        <strain evidence="3">CGMCC 1.12707</strain>
    </source>
</reference>
<evidence type="ECO:0000313" key="4">
    <source>
        <dbReference type="EMBL" id="SHL59431.1"/>
    </source>
</evidence>
<dbReference type="EMBL" id="BMFL01000003">
    <property type="protein sequence ID" value="GGE91375.1"/>
    <property type="molecule type" value="Genomic_DNA"/>
</dbReference>
<comment type="similarity">
    <text evidence="1">Belongs to the AHA1 family.</text>
</comment>
<dbReference type="InterPro" id="IPR023393">
    <property type="entry name" value="START-like_dom_sf"/>
</dbReference>